<evidence type="ECO:0000313" key="1">
    <source>
        <dbReference type="EMBL" id="MDQ0158992.1"/>
    </source>
</evidence>
<reference evidence="1 2" key="1">
    <citation type="submission" date="2023-07" db="EMBL/GenBank/DDBJ databases">
        <title>Genomic Encyclopedia of Type Strains, Phase IV (KMG-IV): sequencing the most valuable type-strain genomes for metagenomic binning, comparative biology and taxonomic classification.</title>
        <authorList>
            <person name="Goeker M."/>
        </authorList>
    </citation>
    <scope>NUCLEOTIDE SEQUENCE [LARGE SCALE GENOMIC DNA]</scope>
    <source>
        <strain evidence="1 2">DSM 16460</strain>
    </source>
</reference>
<comment type="caution">
    <text evidence="1">The sequence shown here is derived from an EMBL/GenBank/DDBJ whole genome shotgun (WGS) entry which is preliminary data.</text>
</comment>
<accession>A0ABT9VDF6</accession>
<organism evidence="1 2">
    <name type="scientific">Alkalibacillus salilacus</name>
    <dbReference type="NCBI Taxonomy" id="284582"/>
    <lineage>
        <taxon>Bacteria</taxon>
        <taxon>Bacillati</taxon>
        <taxon>Bacillota</taxon>
        <taxon>Bacilli</taxon>
        <taxon>Bacillales</taxon>
        <taxon>Bacillaceae</taxon>
        <taxon>Alkalibacillus</taxon>
    </lineage>
</organism>
<gene>
    <name evidence="1" type="ORF">J2S77_000956</name>
</gene>
<sequence>MEKILLRCAVCNRKLKDNESIDRGVGPICQKHLDHKTLTIVKESVLLGFQPVMIHEGAIELSIPESEAENIKQ</sequence>
<evidence type="ECO:0000313" key="2">
    <source>
        <dbReference type="Proteomes" id="UP001224359"/>
    </source>
</evidence>
<name>A0ABT9VDF6_9BACI</name>
<dbReference type="RefSeq" id="WP_167260231.1">
    <property type="nucleotide sequence ID" value="NZ_JAUSTQ010000003.1"/>
</dbReference>
<proteinExistence type="predicted"/>
<dbReference type="EMBL" id="JAUSTQ010000003">
    <property type="protein sequence ID" value="MDQ0158992.1"/>
    <property type="molecule type" value="Genomic_DNA"/>
</dbReference>
<protein>
    <submittedName>
        <fullName evidence="1">Uncharacterized protein</fullName>
    </submittedName>
</protein>
<dbReference type="InterPro" id="IPR046053">
    <property type="entry name" value="DUF6011"/>
</dbReference>
<dbReference type="Proteomes" id="UP001224359">
    <property type="component" value="Unassembled WGS sequence"/>
</dbReference>
<dbReference type="Pfam" id="PF19474">
    <property type="entry name" value="DUF6011"/>
    <property type="match status" value="1"/>
</dbReference>
<keyword evidence="2" id="KW-1185">Reference proteome</keyword>